<keyword evidence="2" id="KW-1185">Reference proteome</keyword>
<name>A0A9K3JWT8_HELAN</name>
<evidence type="ECO:0000313" key="1">
    <source>
        <dbReference type="EMBL" id="KAF5822929.1"/>
    </source>
</evidence>
<dbReference type="Proteomes" id="UP000215914">
    <property type="component" value="Unassembled WGS sequence"/>
</dbReference>
<comment type="caution">
    <text evidence="1">The sequence shown here is derived from an EMBL/GenBank/DDBJ whole genome shotgun (WGS) entry which is preliminary data.</text>
</comment>
<protein>
    <submittedName>
        <fullName evidence="1">Uncharacterized protein</fullName>
    </submittedName>
</protein>
<dbReference type="AlphaFoldDB" id="A0A9K3JWT8"/>
<reference evidence="1" key="1">
    <citation type="journal article" date="2017" name="Nature">
        <title>The sunflower genome provides insights into oil metabolism, flowering and Asterid evolution.</title>
        <authorList>
            <person name="Badouin H."/>
            <person name="Gouzy J."/>
            <person name="Grassa C.J."/>
            <person name="Murat F."/>
            <person name="Staton S.E."/>
            <person name="Cottret L."/>
            <person name="Lelandais-Briere C."/>
            <person name="Owens G.L."/>
            <person name="Carrere S."/>
            <person name="Mayjonade B."/>
            <person name="Legrand L."/>
            <person name="Gill N."/>
            <person name="Kane N.C."/>
            <person name="Bowers J.E."/>
            <person name="Hubner S."/>
            <person name="Bellec A."/>
            <person name="Berard A."/>
            <person name="Berges H."/>
            <person name="Blanchet N."/>
            <person name="Boniface M.C."/>
            <person name="Brunel D."/>
            <person name="Catrice O."/>
            <person name="Chaidir N."/>
            <person name="Claudel C."/>
            <person name="Donnadieu C."/>
            <person name="Faraut T."/>
            <person name="Fievet G."/>
            <person name="Helmstetter N."/>
            <person name="King M."/>
            <person name="Knapp S.J."/>
            <person name="Lai Z."/>
            <person name="Le Paslier M.C."/>
            <person name="Lippi Y."/>
            <person name="Lorenzon L."/>
            <person name="Mandel J.R."/>
            <person name="Marage G."/>
            <person name="Marchand G."/>
            <person name="Marquand E."/>
            <person name="Bret-Mestries E."/>
            <person name="Morien E."/>
            <person name="Nambeesan S."/>
            <person name="Nguyen T."/>
            <person name="Pegot-Espagnet P."/>
            <person name="Pouilly N."/>
            <person name="Raftis F."/>
            <person name="Sallet E."/>
            <person name="Schiex T."/>
            <person name="Thomas J."/>
            <person name="Vandecasteele C."/>
            <person name="Vares D."/>
            <person name="Vear F."/>
            <person name="Vautrin S."/>
            <person name="Crespi M."/>
            <person name="Mangin B."/>
            <person name="Burke J.M."/>
            <person name="Salse J."/>
            <person name="Munos S."/>
            <person name="Vincourt P."/>
            <person name="Rieseberg L.H."/>
            <person name="Langlade N.B."/>
        </authorList>
    </citation>
    <scope>NUCLEOTIDE SEQUENCE</scope>
    <source>
        <tissue evidence="1">Leaves</tissue>
    </source>
</reference>
<gene>
    <name evidence="1" type="ORF">HanXRQr2_Chr01g0032621</name>
</gene>
<sequence length="64" mass="7817">MIRLKRMQCHLYRFYNVLFLKYSLLPFLTYNSNEINENQRYELVILCNKHECSQSLAKILPKFS</sequence>
<dbReference type="Gramene" id="mRNA:HanXRQr2_Chr01g0032621">
    <property type="protein sequence ID" value="CDS:HanXRQr2_Chr01g0032621.1"/>
    <property type="gene ID" value="HanXRQr2_Chr01g0032621"/>
</dbReference>
<accession>A0A9K3JWT8</accession>
<dbReference type="EMBL" id="MNCJ02000316">
    <property type="protein sequence ID" value="KAF5822929.1"/>
    <property type="molecule type" value="Genomic_DNA"/>
</dbReference>
<organism evidence="1 2">
    <name type="scientific">Helianthus annuus</name>
    <name type="common">Common sunflower</name>
    <dbReference type="NCBI Taxonomy" id="4232"/>
    <lineage>
        <taxon>Eukaryota</taxon>
        <taxon>Viridiplantae</taxon>
        <taxon>Streptophyta</taxon>
        <taxon>Embryophyta</taxon>
        <taxon>Tracheophyta</taxon>
        <taxon>Spermatophyta</taxon>
        <taxon>Magnoliopsida</taxon>
        <taxon>eudicotyledons</taxon>
        <taxon>Gunneridae</taxon>
        <taxon>Pentapetalae</taxon>
        <taxon>asterids</taxon>
        <taxon>campanulids</taxon>
        <taxon>Asterales</taxon>
        <taxon>Asteraceae</taxon>
        <taxon>Asteroideae</taxon>
        <taxon>Heliantheae alliance</taxon>
        <taxon>Heliantheae</taxon>
        <taxon>Helianthus</taxon>
    </lineage>
</organism>
<proteinExistence type="predicted"/>
<reference evidence="1" key="2">
    <citation type="submission" date="2020-06" db="EMBL/GenBank/DDBJ databases">
        <title>Helianthus annuus Genome sequencing and assembly Release 2.</title>
        <authorList>
            <person name="Gouzy J."/>
            <person name="Langlade N."/>
            <person name="Munos S."/>
        </authorList>
    </citation>
    <scope>NUCLEOTIDE SEQUENCE</scope>
    <source>
        <tissue evidence="1">Leaves</tissue>
    </source>
</reference>
<evidence type="ECO:0000313" key="2">
    <source>
        <dbReference type="Proteomes" id="UP000215914"/>
    </source>
</evidence>